<dbReference type="AlphaFoldDB" id="A0A934KKE6"/>
<evidence type="ECO:0000313" key="1">
    <source>
        <dbReference type="EMBL" id="MBJ7609342.1"/>
    </source>
</evidence>
<evidence type="ECO:0000313" key="2">
    <source>
        <dbReference type="Proteomes" id="UP000614410"/>
    </source>
</evidence>
<dbReference type="Proteomes" id="UP000614410">
    <property type="component" value="Unassembled WGS sequence"/>
</dbReference>
<dbReference type="Gene3D" id="3.50.50.60">
    <property type="entry name" value="FAD/NAD(P)-binding domain"/>
    <property type="match status" value="1"/>
</dbReference>
<dbReference type="EMBL" id="JAEKNN010000036">
    <property type="protein sequence ID" value="MBJ7609342.1"/>
    <property type="molecule type" value="Genomic_DNA"/>
</dbReference>
<accession>A0A934KKE6</accession>
<name>A0A934KKE6_9BACT</name>
<dbReference type="InterPro" id="IPR036188">
    <property type="entry name" value="FAD/NAD-bd_sf"/>
</dbReference>
<gene>
    <name evidence="1" type="ORF">JF887_07905</name>
</gene>
<dbReference type="SUPFAM" id="SSF51905">
    <property type="entry name" value="FAD/NAD(P)-binding domain"/>
    <property type="match status" value="1"/>
</dbReference>
<proteinExistence type="predicted"/>
<dbReference type="Pfam" id="PF13450">
    <property type="entry name" value="NAD_binding_8"/>
    <property type="match status" value="1"/>
</dbReference>
<reference evidence="1 2" key="1">
    <citation type="submission" date="2020-10" db="EMBL/GenBank/DDBJ databases">
        <title>Ca. Dormibacterota MAGs.</title>
        <authorList>
            <person name="Montgomery K."/>
        </authorList>
    </citation>
    <scope>NUCLEOTIDE SEQUENCE [LARGE SCALE GENOMIC DNA]</scope>
    <source>
        <strain evidence="1">Mitchell_Peninsula_5</strain>
    </source>
</reference>
<protein>
    <submittedName>
        <fullName evidence="1">NAD(P)/FAD-dependent oxidoreductase</fullName>
    </submittedName>
</protein>
<organism evidence="1 2">
    <name type="scientific">Candidatus Amunia macphersoniae</name>
    <dbReference type="NCBI Taxonomy" id="3127014"/>
    <lineage>
        <taxon>Bacteria</taxon>
        <taxon>Bacillati</taxon>
        <taxon>Candidatus Dormiibacterota</taxon>
        <taxon>Candidatus Dormibacteria</taxon>
        <taxon>Candidatus Aeolococcales</taxon>
        <taxon>Candidatus Aeolococcaceae</taxon>
        <taxon>Candidatus Amunia</taxon>
    </lineage>
</organism>
<comment type="caution">
    <text evidence="1">The sequence shown here is derived from an EMBL/GenBank/DDBJ whole genome shotgun (WGS) entry which is preliminary data.</text>
</comment>
<sequence length="54" mass="6143">MLTDLDYFVLEKAERAGGHAVSTSVDGWTFDRGPHIMSSRNQLLEPRLWGMPPR</sequence>